<dbReference type="PANTHER" id="PTHR31611">
    <property type="entry name" value="HIGH-AFFINITY NICKEL TRANSPORT PROTEIN NIC1"/>
    <property type="match status" value="1"/>
</dbReference>
<proteinExistence type="inferred from homology"/>
<evidence type="ECO:0000313" key="9">
    <source>
        <dbReference type="EMBL" id="MBP2073130.1"/>
    </source>
</evidence>
<keyword evidence="10" id="KW-1185">Reference proteome</keyword>
<dbReference type="InterPro" id="IPR004688">
    <property type="entry name" value="Ni/Co_transpt"/>
</dbReference>
<evidence type="ECO:0000313" key="10">
    <source>
        <dbReference type="Proteomes" id="UP001166402"/>
    </source>
</evidence>
<feature type="transmembrane region" description="Helical" evidence="8">
    <location>
        <begin position="220"/>
        <end position="243"/>
    </location>
</feature>
<dbReference type="PANTHER" id="PTHR31611:SF0">
    <property type="entry name" value="HIGH-AFFINITY NICKEL TRANSPORT PROTEIN NIC1"/>
    <property type="match status" value="1"/>
</dbReference>
<protein>
    <recommendedName>
        <fullName evidence="8">Nickel/cobalt efflux system</fullName>
    </recommendedName>
</protein>
<dbReference type="Pfam" id="PF03824">
    <property type="entry name" value="NicO"/>
    <property type="match status" value="1"/>
</dbReference>
<sequence length="337" mass="37814">MRINRENVFWNYTDLLIYGLAVFGMHLLGVVLILLGARQRPELLGMAFVSYTLGLNHAFDADHIAAIDNTARKLVEQKKNPKGVGFFFSTGHSSVVFLMTLITVFAVRWAQNIFPVLQRFGGILALTVSGVFLILIGLINFFIWLNTYKKFINIRRGAYKEESMEEILKDGFFNRYIRVIYAFINKSWHVYILGFFFGLGFDTATQIALLATAAGAASKAIPIVSILSFPILFAAGMSLMDTVDGFLVTSAYQWVFDAPLRKVYYNLVMTGLSVIAALLIGFVEITQLITQILGLSNGVWSFIQNLNFSTLGYIIVILFIFVWTISYVGWKLLRVGG</sequence>
<keyword evidence="3 8" id="KW-0813">Transport</keyword>
<dbReference type="EMBL" id="JAGGLT010000035">
    <property type="protein sequence ID" value="MBP2073130.1"/>
    <property type="molecule type" value="Genomic_DNA"/>
</dbReference>
<feature type="transmembrane region" description="Helical" evidence="8">
    <location>
        <begin position="86"/>
        <end position="110"/>
    </location>
</feature>
<name>A0ABS4NHI0_9THEO</name>
<evidence type="ECO:0000256" key="7">
    <source>
        <dbReference type="ARBA" id="ARBA00023136"/>
    </source>
</evidence>
<evidence type="ECO:0000256" key="2">
    <source>
        <dbReference type="ARBA" id="ARBA00010892"/>
    </source>
</evidence>
<feature type="transmembrane region" description="Helical" evidence="8">
    <location>
        <begin position="310"/>
        <end position="330"/>
    </location>
</feature>
<reference evidence="9" key="1">
    <citation type="submission" date="2021-03" db="EMBL/GenBank/DDBJ databases">
        <title>Genomic Encyclopedia of Type Strains, Phase IV (KMG-IV): sequencing the most valuable type-strain genomes for metagenomic binning, comparative biology and taxonomic classification.</title>
        <authorList>
            <person name="Goeker M."/>
        </authorList>
    </citation>
    <scope>NUCLEOTIDE SEQUENCE</scope>
    <source>
        <strain evidence="9">DSM 101588</strain>
    </source>
</reference>
<feature type="transmembrane region" description="Helical" evidence="8">
    <location>
        <begin position="15"/>
        <end position="37"/>
    </location>
</feature>
<evidence type="ECO:0000256" key="1">
    <source>
        <dbReference type="ARBA" id="ARBA00004127"/>
    </source>
</evidence>
<feature type="transmembrane region" description="Helical" evidence="8">
    <location>
        <begin position="264"/>
        <end position="290"/>
    </location>
</feature>
<dbReference type="RefSeq" id="WP_209454782.1">
    <property type="nucleotide sequence ID" value="NZ_JAGGLT010000035.1"/>
</dbReference>
<keyword evidence="6 8" id="KW-1133">Transmembrane helix</keyword>
<comment type="subcellular location">
    <subcellularLocation>
        <location evidence="8">Cell membrane</location>
        <topology evidence="8">Multi-pass membrane protein</topology>
    </subcellularLocation>
    <subcellularLocation>
        <location evidence="1">Endomembrane system</location>
        <topology evidence="1">Multi-pass membrane protein</topology>
    </subcellularLocation>
</comment>
<dbReference type="Proteomes" id="UP001166402">
    <property type="component" value="Unassembled WGS sequence"/>
</dbReference>
<keyword evidence="4" id="KW-0533">Nickel</keyword>
<comment type="caution">
    <text evidence="9">The sequence shown here is derived from an EMBL/GenBank/DDBJ whole genome shotgun (WGS) entry which is preliminary data.</text>
</comment>
<organism evidence="9 10">
    <name type="scientific">Thermoanaerobacterium butyriciformans</name>
    <dbReference type="NCBI Taxonomy" id="1702242"/>
    <lineage>
        <taxon>Bacteria</taxon>
        <taxon>Bacillati</taxon>
        <taxon>Bacillota</taxon>
        <taxon>Clostridia</taxon>
        <taxon>Thermoanaerobacterales</taxon>
        <taxon>Thermoanaerobacteraceae</taxon>
        <taxon>Thermoanaerobacterium</taxon>
    </lineage>
</organism>
<keyword evidence="7 8" id="KW-0472">Membrane</keyword>
<evidence type="ECO:0000256" key="4">
    <source>
        <dbReference type="ARBA" id="ARBA00022596"/>
    </source>
</evidence>
<feature type="transmembrane region" description="Helical" evidence="8">
    <location>
        <begin position="122"/>
        <end position="145"/>
    </location>
</feature>
<feature type="transmembrane region" description="Helical" evidence="8">
    <location>
        <begin position="190"/>
        <end position="214"/>
    </location>
</feature>
<keyword evidence="5 8" id="KW-0812">Transmembrane</keyword>
<evidence type="ECO:0000256" key="5">
    <source>
        <dbReference type="ARBA" id="ARBA00022692"/>
    </source>
</evidence>
<comment type="similarity">
    <text evidence="2 8">Belongs to the NiCoT transporter (TC 2.A.52) family.</text>
</comment>
<gene>
    <name evidence="9" type="ORF">J2Z80_002682</name>
</gene>
<dbReference type="InterPro" id="IPR011541">
    <property type="entry name" value="Ni/Co_transpt_high_affinity"/>
</dbReference>
<evidence type="ECO:0000256" key="3">
    <source>
        <dbReference type="ARBA" id="ARBA00022448"/>
    </source>
</evidence>
<evidence type="ECO:0000256" key="6">
    <source>
        <dbReference type="ARBA" id="ARBA00022989"/>
    </source>
</evidence>
<evidence type="ECO:0000256" key="8">
    <source>
        <dbReference type="RuleBase" id="RU362101"/>
    </source>
</evidence>
<accession>A0ABS4NHI0</accession>